<dbReference type="InterPro" id="IPR001611">
    <property type="entry name" value="Leu-rich_rpt"/>
</dbReference>
<dbReference type="Gene3D" id="3.80.10.10">
    <property type="entry name" value="Ribonuclease Inhibitor"/>
    <property type="match status" value="2"/>
</dbReference>
<evidence type="ECO:0000256" key="3">
    <source>
        <dbReference type="SAM" id="MobiDB-lite"/>
    </source>
</evidence>
<sequence>MTQLERSVVRENLSLLGKHPITNKHIFTRLDVKTHNLTAVDVLKDFPYLQDVDVANNQIESLAALAHLPFLISLNAENNHLTTLLAKNAWVDGQEAIGPMLHIANFARNSISVMRDLKTHRYIQELILDHNHITEVTGISELVFLKYFSISHNKLKTTRGLTENMPIEILNLSHNELVESSQLPKLTRLLIVNVAHNKLRSLEDFGKCRMLQKLDVSFNRIKDLHHVDALTKLRDLSSLNLAQCPITRIPYYRFRILVRTQQVVKLDGFPASIKERIKAKVIHGDDIQARTDIFDCHLKGLDKFVNYLPPLEYALTNSERQLSSPTLKPAKITKADSCKNVAKLQASKAILMYANYVCLCMVSQVKIVTETFTRDTLNDLPKRYPMLFGKSGRRKPSRRSNGSIVSRKPILVQPDASQ</sequence>
<name>A0A3R7ER05_APHAT</name>
<dbReference type="AlphaFoldDB" id="A0A3R7ER05"/>
<dbReference type="GO" id="GO:0005737">
    <property type="term" value="C:cytoplasm"/>
    <property type="evidence" value="ECO:0007669"/>
    <property type="project" value="TreeGrafter"/>
</dbReference>
<accession>A0A3R7ER05</accession>
<dbReference type="PANTHER" id="PTHR15454">
    <property type="entry name" value="NISCHARIN RELATED"/>
    <property type="match status" value="1"/>
</dbReference>
<reference evidence="4 5" key="1">
    <citation type="submission" date="2018-08" db="EMBL/GenBank/DDBJ databases">
        <title>Aphanomyces genome sequencing and annotation.</title>
        <authorList>
            <person name="Minardi D."/>
            <person name="Oidtmann B."/>
            <person name="Van Der Giezen M."/>
            <person name="Studholme D.J."/>
        </authorList>
    </citation>
    <scope>NUCLEOTIDE SEQUENCE [LARGE SCALE GENOMIC DNA]</scope>
    <source>
        <strain evidence="4 5">Da</strain>
    </source>
</reference>
<gene>
    <name evidence="4" type="ORF">DYB37_010963</name>
</gene>
<dbReference type="InterPro" id="IPR032675">
    <property type="entry name" value="LRR_dom_sf"/>
</dbReference>
<dbReference type="SUPFAM" id="SSF52075">
    <property type="entry name" value="Outer arm dynein light chain 1"/>
    <property type="match status" value="1"/>
</dbReference>
<dbReference type="EMBL" id="QUTH01005049">
    <property type="protein sequence ID" value="RHZ11091.1"/>
    <property type="molecule type" value="Genomic_DNA"/>
</dbReference>
<evidence type="ECO:0000313" key="4">
    <source>
        <dbReference type="EMBL" id="RHZ11091.1"/>
    </source>
</evidence>
<comment type="caution">
    <text evidence="4">The sequence shown here is derived from an EMBL/GenBank/DDBJ whole genome shotgun (WGS) entry which is preliminary data.</text>
</comment>
<protein>
    <recommendedName>
        <fullName evidence="6">U2A'/phosphoprotein 32 family A C-terminal domain-containing protein</fullName>
    </recommendedName>
</protein>
<proteinExistence type="predicted"/>
<keyword evidence="1" id="KW-0433">Leucine-rich repeat</keyword>
<evidence type="ECO:0008006" key="6">
    <source>
        <dbReference type="Google" id="ProtNLM"/>
    </source>
</evidence>
<feature type="region of interest" description="Disordered" evidence="3">
    <location>
        <begin position="388"/>
        <end position="418"/>
    </location>
</feature>
<organism evidence="4 5">
    <name type="scientific">Aphanomyces astaci</name>
    <name type="common">Crayfish plague agent</name>
    <dbReference type="NCBI Taxonomy" id="112090"/>
    <lineage>
        <taxon>Eukaryota</taxon>
        <taxon>Sar</taxon>
        <taxon>Stramenopiles</taxon>
        <taxon>Oomycota</taxon>
        <taxon>Saprolegniomycetes</taxon>
        <taxon>Saprolegniales</taxon>
        <taxon>Verrucalvaceae</taxon>
        <taxon>Aphanomyces</taxon>
    </lineage>
</organism>
<dbReference type="VEuPathDB" id="FungiDB:H257_13610"/>
<keyword evidence="2" id="KW-0677">Repeat</keyword>
<dbReference type="PROSITE" id="PS51450">
    <property type="entry name" value="LRR"/>
    <property type="match status" value="3"/>
</dbReference>
<dbReference type="Pfam" id="PF14580">
    <property type="entry name" value="LRR_9"/>
    <property type="match status" value="1"/>
</dbReference>
<dbReference type="Proteomes" id="UP000285430">
    <property type="component" value="Unassembled WGS sequence"/>
</dbReference>
<dbReference type="SUPFAM" id="SSF52058">
    <property type="entry name" value="L domain-like"/>
    <property type="match status" value="1"/>
</dbReference>
<dbReference type="PANTHER" id="PTHR15454:SF56">
    <property type="entry name" value="PROTEIN PHOSPHATASE 1 REGULATORY SUBUNIT 7-RELATED"/>
    <property type="match status" value="1"/>
</dbReference>
<evidence type="ECO:0000313" key="5">
    <source>
        <dbReference type="Proteomes" id="UP000285430"/>
    </source>
</evidence>
<evidence type="ECO:0000256" key="2">
    <source>
        <dbReference type="ARBA" id="ARBA00022737"/>
    </source>
</evidence>
<evidence type="ECO:0000256" key="1">
    <source>
        <dbReference type="ARBA" id="ARBA00022614"/>
    </source>
</evidence>